<name>E1ZNE9_CHLVA</name>
<dbReference type="PROSITE" id="PS50030">
    <property type="entry name" value="UBA"/>
    <property type="match status" value="1"/>
</dbReference>
<dbReference type="InParanoid" id="E1ZNE9"/>
<evidence type="ECO:0000259" key="2">
    <source>
        <dbReference type="PROSITE" id="PS50030"/>
    </source>
</evidence>
<dbReference type="RefSeq" id="XP_005844771.1">
    <property type="nucleotide sequence ID" value="XM_005844709.1"/>
</dbReference>
<evidence type="ECO:0000313" key="4">
    <source>
        <dbReference type="Proteomes" id="UP000008141"/>
    </source>
</evidence>
<feature type="region of interest" description="Disordered" evidence="1">
    <location>
        <begin position="308"/>
        <end position="391"/>
    </location>
</feature>
<proteinExistence type="predicted"/>
<accession>E1ZNE9</accession>
<dbReference type="InterPro" id="IPR009060">
    <property type="entry name" value="UBA-like_sf"/>
</dbReference>
<feature type="region of interest" description="Disordered" evidence="1">
    <location>
        <begin position="245"/>
        <end position="281"/>
    </location>
</feature>
<dbReference type="SUPFAM" id="SSF46934">
    <property type="entry name" value="UBA-like"/>
    <property type="match status" value="1"/>
</dbReference>
<dbReference type="KEGG" id="cvr:CHLNCDRAFT_54315"/>
<feature type="compositionally biased region" description="Acidic residues" evidence="1">
    <location>
        <begin position="556"/>
        <end position="568"/>
    </location>
</feature>
<reference evidence="3 4" key="1">
    <citation type="journal article" date="2010" name="Plant Cell">
        <title>The Chlorella variabilis NC64A genome reveals adaptation to photosymbiosis, coevolution with viruses, and cryptic sex.</title>
        <authorList>
            <person name="Blanc G."/>
            <person name="Duncan G."/>
            <person name="Agarkova I."/>
            <person name="Borodovsky M."/>
            <person name="Gurnon J."/>
            <person name="Kuo A."/>
            <person name="Lindquist E."/>
            <person name="Lucas S."/>
            <person name="Pangilinan J."/>
            <person name="Polle J."/>
            <person name="Salamov A."/>
            <person name="Terry A."/>
            <person name="Yamada T."/>
            <person name="Dunigan D.D."/>
            <person name="Grigoriev I.V."/>
            <person name="Claverie J.M."/>
            <person name="Van Etten J.L."/>
        </authorList>
    </citation>
    <scope>NUCLEOTIDE SEQUENCE [LARGE SCALE GENOMIC DNA]</scope>
    <source>
        <strain evidence="3 4">NC64A</strain>
    </source>
</reference>
<dbReference type="Proteomes" id="UP000008141">
    <property type="component" value="Unassembled WGS sequence"/>
</dbReference>
<feature type="compositionally biased region" description="Pro residues" evidence="1">
    <location>
        <begin position="247"/>
        <end position="256"/>
    </location>
</feature>
<feature type="compositionally biased region" description="Low complexity" evidence="1">
    <location>
        <begin position="603"/>
        <end position="612"/>
    </location>
</feature>
<evidence type="ECO:0000313" key="3">
    <source>
        <dbReference type="EMBL" id="EFN52669.1"/>
    </source>
</evidence>
<feature type="compositionally biased region" description="Low complexity" evidence="1">
    <location>
        <begin position="643"/>
        <end position="658"/>
    </location>
</feature>
<feature type="compositionally biased region" description="Basic and acidic residues" evidence="1">
    <location>
        <begin position="316"/>
        <end position="337"/>
    </location>
</feature>
<dbReference type="OrthoDB" id="7631576at2759"/>
<dbReference type="STRING" id="554065.E1ZNE9"/>
<feature type="region of interest" description="Disordered" evidence="1">
    <location>
        <begin position="780"/>
        <end position="803"/>
    </location>
</feature>
<evidence type="ECO:0000256" key="1">
    <source>
        <dbReference type="SAM" id="MobiDB-lite"/>
    </source>
</evidence>
<feature type="compositionally biased region" description="Low complexity" evidence="1">
    <location>
        <begin position="350"/>
        <end position="391"/>
    </location>
</feature>
<feature type="compositionally biased region" description="Low complexity" evidence="1">
    <location>
        <begin position="673"/>
        <end position="699"/>
    </location>
</feature>
<dbReference type="GeneID" id="17352000"/>
<dbReference type="EMBL" id="GL433855">
    <property type="protein sequence ID" value="EFN52669.1"/>
    <property type="molecule type" value="Genomic_DNA"/>
</dbReference>
<feature type="domain" description="UBA" evidence="2">
    <location>
        <begin position="425"/>
        <end position="468"/>
    </location>
</feature>
<keyword evidence="4" id="KW-1185">Reference proteome</keyword>
<sequence length="829" mass="87425">MGRTKGKVLAPWPAQQLSSAGDEGQAAALSPQCCSLCRRHVDTEEEDHIAGSCSAGCSDLVLHTDCVVSHLERSLKTSKGINTSQRSLDAILVRRAAHKVCKALCTSQTALSYEAVLRACAPCPLPLAPQIKIRQRPHQMLAHNGRALRVAQRCPACQGEAGCRAPGAAPGAWHACSVPHPLCALGRWPVMAAAIACRQRRNFPLRCKLFAIHLTLYFPPPCFPPGGAEGFMEEAEAVKPVRKLAAAPPPPQPARGPRPLRGVSEQEQREPSAAATPRAAAGGAAAKLASNRFAEAVARQQAAYAAVRQQGSWGEVRPRADDDRADDGWRRDRDNGRSPRGGHGGPLRSQQAQAPHQQRAPAGAWPLPGQEPGWQEPGGADEAAAASELAAAEQRAAERAARLQAEAVARREAALQLSGDALDLMREHRRRACAEALADMGFDADAAAAAAAAAGGSAELAAELLMGGTLAVHDSGPVDVTRRASRLQEARELLEEGAAQGLNPMQVEAALMEADGDWELARRSLPARAVAPEPACTADGGGVDYWQDQPATPWGNEEEEEGEDEEDAGSAVPSNGEAGWQAAGRGGGGVSAPPRQARRGGLRRQQQQPRAPVSQEEDKYGWGPGPEDAQQNFCEDGWEQDGTEQGSTEGESQSTEGSEGSDSEGSDSGGSDSGWAGQDSGDSATTTAATASTPPHHGAGPVPSHGGQPGNPQVGGWAPPGQYGGRPEQPQKGAWAQQAEQQPQHVYHQPVYSQQPLYRQPVYSQQPLYSQPMHHQPVYRQPVYSQPGGGWPQQPAAQAGGRVVQPPELQLQASAEEEVGYLMDVLGIA</sequence>
<feature type="region of interest" description="Disordered" evidence="1">
    <location>
        <begin position="532"/>
        <end position="753"/>
    </location>
</feature>
<gene>
    <name evidence="3" type="ORF">CHLNCDRAFT_54315</name>
</gene>
<protein>
    <recommendedName>
        <fullName evidence="2">UBA domain-containing protein</fullName>
    </recommendedName>
</protein>
<dbReference type="InterPro" id="IPR015940">
    <property type="entry name" value="UBA"/>
</dbReference>
<organism evidence="4">
    <name type="scientific">Chlorella variabilis</name>
    <name type="common">Green alga</name>
    <dbReference type="NCBI Taxonomy" id="554065"/>
    <lineage>
        <taxon>Eukaryota</taxon>
        <taxon>Viridiplantae</taxon>
        <taxon>Chlorophyta</taxon>
        <taxon>core chlorophytes</taxon>
        <taxon>Trebouxiophyceae</taxon>
        <taxon>Chlorellales</taxon>
        <taxon>Chlorellaceae</taxon>
        <taxon>Chlorella clade</taxon>
        <taxon>Chlorella</taxon>
    </lineage>
</organism>
<dbReference type="AlphaFoldDB" id="E1ZNE9"/>